<reference evidence="1" key="1">
    <citation type="submission" date="2017-12" db="EMBL/GenBank/DDBJ databases">
        <title>Sequencing the genomes of 1000 Actinobacteria strains.</title>
        <authorList>
            <person name="Klenk H.-P."/>
        </authorList>
    </citation>
    <scope>NUCLEOTIDE SEQUENCE [LARGE SCALE GENOMIC DNA]</scope>
    <source>
        <strain evidence="1">DSM 44228</strain>
    </source>
</reference>
<comment type="caution">
    <text evidence="1">The sequence shown here is derived from an EMBL/GenBank/DDBJ whole genome shotgun (WGS) entry which is preliminary data.</text>
</comment>
<gene>
    <name evidence="1" type="ORF">A8926_5980</name>
</gene>
<dbReference type="AlphaFoldDB" id="A0A2N3Y4W1"/>
<proteinExistence type="predicted"/>
<accession>A0A2N3Y4W1</accession>
<evidence type="ECO:0000313" key="1">
    <source>
        <dbReference type="EMBL" id="PKW17944.1"/>
    </source>
</evidence>
<dbReference type="EMBL" id="PJNB01000001">
    <property type="protein sequence ID" value="PKW17944.1"/>
    <property type="molecule type" value="Genomic_DNA"/>
</dbReference>
<sequence>MLGVHPRTINKWEKRQAEITPLPEMQAALDTALQKAAGDARERFVQLTQCASAATEASSADRAQLVPGIEPMGPELAAVGNIVEFIGSDMATRREFLELSLLAGAALIVPVRQWSACAPVVPIKPGKVGWDEIHGLERAVELFRRWDESGQGGLHRKAVLGQLNAVVETLQHRYPDAEQRGLFQVAGELAQLAGFMTWDAGLPVAAQRYFLYALSACKRAGALDLGAKIVGDMAQLSKALGKYEDSLAMVRTALATLPRNANPLVRSELHGHEACTYARFGRDEVTNTRRAVEASLEAFDRATPDAQQTWNQYMDRAEVESLASAAYTQLVLEDPTSGQATTYTRHAEDHALNAAANRQQHRLRSRLFDDLRLSKVRLAQQEPDESGKLAQRALARAAETSSSNAINRLVAHSQSLTARYGDVVAVVDFRANLADYVHKVAPGRENDLA</sequence>
<evidence type="ECO:0008006" key="3">
    <source>
        <dbReference type="Google" id="ProtNLM"/>
    </source>
</evidence>
<name>A0A2N3Y4W1_SACSN</name>
<organism evidence="1 2">
    <name type="scientific">Saccharopolyspora spinosa</name>
    <dbReference type="NCBI Taxonomy" id="60894"/>
    <lineage>
        <taxon>Bacteria</taxon>
        <taxon>Bacillati</taxon>
        <taxon>Actinomycetota</taxon>
        <taxon>Actinomycetes</taxon>
        <taxon>Pseudonocardiales</taxon>
        <taxon>Pseudonocardiaceae</taxon>
        <taxon>Saccharopolyspora</taxon>
    </lineage>
</organism>
<keyword evidence="2" id="KW-1185">Reference proteome</keyword>
<dbReference type="Proteomes" id="UP000233786">
    <property type="component" value="Unassembled WGS sequence"/>
</dbReference>
<protein>
    <recommendedName>
        <fullName evidence="3">XRE family transcriptional regulator</fullName>
    </recommendedName>
</protein>
<evidence type="ECO:0000313" key="2">
    <source>
        <dbReference type="Proteomes" id="UP000233786"/>
    </source>
</evidence>
<dbReference type="STRING" id="994479.GCA_000194155_05823"/>